<keyword evidence="11" id="KW-1185">Reference proteome</keyword>
<keyword evidence="3 8" id="KW-0813">Transport</keyword>
<keyword evidence="6 8" id="KW-1133">Transmembrane helix</keyword>
<keyword evidence="4 8" id="KW-1003">Cell membrane</keyword>
<dbReference type="Proteomes" id="UP000070533">
    <property type="component" value="Unassembled WGS sequence"/>
</dbReference>
<comment type="similarity">
    <text evidence="2 8">Belongs to the ABC-2 integral membrane protein family.</text>
</comment>
<dbReference type="GO" id="GO:0140359">
    <property type="term" value="F:ABC-type transporter activity"/>
    <property type="evidence" value="ECO:0007669"/>
    <property type="project" value="InterPro"/>
</dbReference>
<dbReference type="AlphaFoldDB" id="A0A133PSY9"/>
<feature type="domain" description="ABC transmembrane type-2" evidence="9">
    <location>
        <begin position="161"/>
        <end position="386"/>
    </location>
</feature>
<dbReference type="OrthoDB" id="9808686at2"/>
<evidence type="ECO:0000256" key="1">
    <source>
        <dbReference type="ARBA" id="ARBA00004651"/>
    </source>
</evidence>
<feature type="transmembrane region" description="Helical" evidence="8">
    <location>
        <begin position="274"/>
        <end position="294"/>
    </location>
</feature>
<feature type="transmembrane region" description="Helical" evidence="8">
    <location>
        <begin position="237"/>
        <end position="262"/>
    </location>
</feature>
<dbReference type="STRING" id="28128.HMPREF3226_02827"/>
<keyword evidence="5 8" id="KW-0812">Transmembrane</keyword>
<evidence type="ECO:0000256" key="5">
    <source>
        <dbReference type="ARBA" id="ARBA00022692"/>
    </source>
</evidence>
<dbReference type="PANTHER" id="PTHR30294:SF29">
    <property type="entry name" value="MULTIDRUG ABC TRANSPORTER PERMEASE YBHS-RELATED"/>
    <property type="match status" value="1"/>
</dbReference>
<evidence type="ECO:0000256" key="2">
    <source>
        <dbReference type="ARBA" id="ARBA00007783"/>
    </source>
</evidence>
<dbReference type="eggNOG" id="COG0842">
    <property type="taxonomic scope" value="Bacteria"/>
</dbReference>
<feature type="transmembrane region" description="Helical" evidence="8">
    <location>
        <begin position="306"/>
        <end position="325"/>
    </location>
</feature>
<keyword evidence="7 8" id="KW-0472">Membrane</keyword>
<comment type="subcellular location">
    <subcellularLocation>
        <location evidence="1 8">Cell membrane</location>
        <topology evidence="1 8">Multi-pass membrane protein</topology>
    </subcellularLocation>
</comment>
<feature type="transmembrane region" description="Helical" evidence="8">
    <location>
        <begin position="45"/>
        <end position="65"/>
    </location>
</feature>
<dbReference type="PRINTS" id="PR00164">
    <property type="entry name" value="ABC2TRNSPORT"/>
</dbReference>
<evidence type="ECO:0000256" key="4">
    <source>
        <dbReference type="ARBA" id="ARBA00022475"/>
    </source>
</evidence>
<sequence length="387" mass="43682">MSNDKQYNTNGQQRALQSPAKKARGLKLLLALLTKEFIQIRRNPFLPRLIMIFPITSMCVMPWVLNMEIKNIKVDVIDNDRSVMSQQLVHKIEASKYFIFNGQKTSYEEAMKDIKSSDADMLMEIPPHFERDRMANGNPQILIAANAVNGTKGALGTTYLSSIISQHVTPELSAINAKISTLYLYNKNLNYKLFMIPALMAMLIMTLCGFLPTLNIVGEKESGTIEAMNVTPVSKSVFILAKLIPYWIMGLVVISLCFILSWLLYDITSAGNLALIYLLVALLSFVFSGLGLVISNYSHNMQQATFMMWFVIMIMMLMSGLFTPVRSMPDWAFKTTYLNPMHYFIDAIRTVFVRGGDFNSIANQVLGLGIFAVVLDLWAVFSYKKNH</sequence>
<dbReference type="InterPro" id="IPR047817">
    <property type="entry name" value="ABC2_TM_bact-type"/>
</dbReference>
<dbReference type="InterPro" id="IPR013525">
    <property type="entry name" value="ABC2_TM"/>
</dbReference>
<dbReference type="PANTHER" id="PTHR30294">
    <property type="entry name" value="MEMBRANE COMPONENT OF ABC TRANSPORTER YHHJ-RELATED"/>
    <property type="match status" value="1"/>
</dbReference>
<evidence type="ECO:0000256" key="6">
    <source>
        <dbReference type="ARBA" id="ARBA00022989"/>
    </source>
</evidence>
<reference evidence="11" key="1">
    <citation type="submission" date="2016-01" db="EMBL/GenBank/DDBJ databases">
        <authorList>
            <person name="Mitreva M."/>
            <person name="Pepin K.H."/>
            <person name="Mihindukulasuriya K.A."/>
            <person name="Fulton R."/>
            <person name="Fronick C."/>
            <person name="O'Laughlin M."/>
            <person name="Miner T."/>
            <person name="Herter B."/>
            <person name="Rosa B.A."/>
            <person name="Cordes M."/>
            <person name="Tomlinson C."/>
            <person name="Wollam A."/>
            <person name="Palsikar V.B."/>
            <person name="Mardis E.R."/>
            <person name="Wilson R.K."/>
        </authorList>
    </citation>
    <scope>NUCLEOTIDE SEQUENCE [LARGE SCALE GENOMIC DNA]</scope>
    <source>
        <strain evidence="11">MJR7716</strain>
    </source>
</reference>
<dbReference type="RefSeq" id="WP_082745875.1">
    <property type="nucleotide sequence ID" value="NZ_CP118019.1"/>
</dbReference>
<dbReference type="PATRIC" id="fig|28128.5.peg.2914"/>
<dbReference type="InterPro" id="IPR000412">
    <property type="entry name" value="ABC_2_transport"/>
</dbReference>
<evidence type="ECO:0000259" key="9">
    <source>
        <dbReference type="PROSITE" id="PS51012"/>
    </source>
</evidence>
<evidence type="ECO:0000256" key="7">
    <source>
        <dbReference type="ARBA" id="ARBA00023136"/>
    </source>
</evidence>
<feature type="transmembrane region" description="Helical" evidence="8">
    <location>
        <begin position="194"/>
        <end position="217"/>
    </location>
</feature>
<proteinExistence type="inferred from homology"/>
<accession>A0A133PSY9</accession>
<name>A0A133PSY9_9BACT</name>
<protein>
    <recommendedName>
        <fullName evidence="8">Transport permease protein</fullName>
    </recommendedName>
</protein>
<evidence type="ECO:0000313" key="11">
    <source>
        <dbReference type="Proteomes" id="UP000070533"/>
    </source>
</evidence>
<dbReference type="Gene3D" id="3.40.1710.10">
    <property type="entry name" value="abc type-2 transporter like domain"/>
    <property type="match status" value="1"/>
</dbReference>
<dbReference type="EMBL" id="LRQG01000263">
    <property type="protein sequence ID" value="KXA31976.1"/>
    <property type="molecule type" value="Genomic_DNA"/>
</dbReference>
<comment type="caution">
    <text evidence="10">The sequence shown here is derived from an EMBL/GenBank/DDBJ whole genome shotgun (WGS) entry which is preliminary data.</text>
</comment>
<evidence type="ECO:0000313" key="10">
    <source>
        <dbReference type="EMBL" id="KXA31976.1"/>
    </source>
</evidence>
<dbReference type="InterPro" id="IPR051449">
    <property type="entry name" value="ABC-2_transporter_component"/>
</dbReference>
<organism evidence="10 11">
    <name type="scientific">Prevotella corporis</name>
    <dbReference type="NCBI Taxonomy" id="28128"/>
    <lineage>
        <taxon>Bacteria</taxon>
        <taxon>Pseudomonadati</taxon>
        <taxon>Bacteroidota</taxon>
        <taxon>Bacteroidia</taxon>
        <taxon>Bacteroidales</taxon>
        <taxon>Prevotellaceae</taxon>
        <taxon>Prevotella</taxon>
    </lineage>
</organism>
<gene>
    <name evidence="10" type="ORF">HMPREF3226_02827</name>
</gene>
<evidence type="ECO:0000256" key="8">
    <source>
        <dbReference type="RuleBase" id="RU361157"/>
    </source>
</evidence>
<dbReference type="GO" id="GO:0043190">
    <property type="term" value="C:ATP-binding cassette (ABC) transporter complex"/>
    <property type="evidence" value="ECO:0007669"/>
    <property type="project" value="InterPro"/>
</dbReference>
<feature type="transmembrane region" description="Helical" evidence="8">
    <location>
        <begin position="361"/>
        <end position="381"/>
    </location>
</feature>
<evidence type="ECO:0000256" key="3">
    <source>
        <dbReference type="ARBA" id="ARBA00022448"/>
    </source>
</evidence>
<dbReference type="Pfam" id="PF12698">
    <property type="entry name" value="ABC2_membrane_3"/>
    <property type="match status" value="1"/>
</dbReference>
<dbReference type="PROSITE" id="PS51012">
    <property type="entry name" value="ABC_TM2"/>
    <property type="match status" value="1"/>
</dbReference>